<protein>
    <submittedName>
        <fullName evidence="2">Uncharacterized protein</fullName>
    </submittedName>
</protein>
<gene>
    <name evidence="2" type="ORF">DNK47_02990</name>
</gene>
<evidence type="ECO:0000313" key="2">
    <source>
        <dbReference type="EMBL" id="RAO94831.1"/>
    </source>
</evidence>
<name>A0A328PTN4_9MOLU</name>
<keyword evidence="3" id="KW-1185">Reference proteome</keyword>
<keyword evidence="1" id="KW-0812">Transmembrane</keyword>
<dbReference type="EMBL" id="QKVO01000017">
    <property type="protein sequence ID" value="RAO94831.1"/>
    <property type="molecule type" value="Genomic_DNA"/>
</dbReference>
<dbReference type="RefSeq" id="WP_112665825.1">
    <property type="nucleotide sequence ID" value="NZ_QKVO01000017.1"/>
</dbReference>
<keyword evidence="1" id="KW-0472">Membrane</keyword>
<dbReference type="Proteomes" id="UP000249762">
    <property type="component" value="Unassembled WGS sequence"/>
</dbReference>
<organism evidence="2 3">
    <name type="scientific">Mycoplasma wenyonii</name>
    <dbReference type="NCBI Taxonomy" id="65123"/>
    <lineage>
        <taxon>Bacteria</taxon>
        <taxon>Bacillati</taxon>
        <taxon>Mycoplasmatota</taxon>
        <taxon>Mollicutes</taxon>
        <taxon>Mycoplasmataceae</taxon>
        <taxon>Mycoplasma</taxon>
    </lineage>
</organism>
<keyword evidence="1" id="KW-1133">Transmembrane helix</keyword>
<accession>A0A328PTN4</accession>
<reference evidence="3" key="1">
    <citation type="submission" date="2018-06" db="EMBL/GenBank/DDBJ databases">
        <authorList>
            <person name="Martinez Ocampo F."/>
            <person name="Quiroz Castaneda R.E."/>
            <person name="Rojas Lopez X."/>
        </authorList>
    </citation>
    <scope>NUCLEOTIDE SEQUENCE [LARGE SCALE GENOMIC DNA]</scope>
    <source>
        <strain evidence="3">INIFAP02</strain>
    </source>
</reference>
<dbReference type="OrthoDB" id="397133at2"/>
<dbReference type="AlphaFoldDB" id="A0A328PTN4"/>
<evidence type="ECO:0000256" key="1">
    <source>
        <dbReference type="SAM" id="Phobius"/>
    </source>
</evidence>
<comment type="caution">
    <text evidence="2">The sequence shown here is derived from an EMBL/GenBank/DDBJ whole genome shotgun (WGS) entry which is preliminary data.</text>
</comment>
<evidence type="ECO:0000313" key="3">
    <source>
        <dbReference type="Proteomes" id="UP000249762"/>
    </source>
</evidence>
<sequence length="221" mass="26256">MESTTQNRTLFPLSILFFPFIVLFFLGFSLHSWKNRFGYKGNRDYSSRFFFFKRFHWAISQLAFRKEVLESYNLLTRKDTFACIYCKRINWASLSLAFLLSNYYQKTYQKARAFKFCVISESKPNWWVLLSSLEPLTQMPDSKFLKEFDCPIICLSTSIAKLKELTLKSYKSIVFFRFEKFFSWKTGFLNTFRVVGMLSSNELLRNVGKSELKLTQILESL</sequence>
<feature type="transmembrane region" description="Helical" evidence="1">
    <location>
        <begin position="12"/>
        <end position="33"/>
    </location>
</feature>
<proteinExistence type="predicted"/>